<dbReference type="Proteomes" id="UP001059934">
    <property type="component" value="Chromosome"/>
</dbReference>
<keyword evidence="7" id="KW-0704">Schiff base</keyword>
<reference evidence="9" key="1">
    <citation type="submission" date="2022-08" db="EMBL/GenBank/DDBJ databases">
        <title>Catabolic pathway analysis in culturable SAR92 clade bacteria reveals their overlooked roles in DMSP degradation in coastal seas.</title>
        <authorList>
            <person name="He X."/>
            <person name="Zhang X."/>
            <person name="Zhang Y."/>
        </authorList>
    </citation>
    <scope>NUCLEOTIDE SEQUENCE</scope>
    <source>
        <strain evidence="9">H455</strain>
    </source>
</reference>
<keyword evidence="6" id="KW-0456">Lyase</keyword>
<dbReference type="CDD" id="cd00452">
    <property type="entry name" value="KDPG_aldolase"/>
    <property type="match status" value="1"/>
</dbReference>
<dbReference type="EC" id="4.1.2.14" evidence="5"/>
<evidence type="ECO:0000256" key="7">
    <source>
        <dbReference type="ARBA" id="ARBA00023270"/>
    </source>
</evidence>
<comment type="catalytic activity">
    <reaction evidence="1">
        <text>2-dehydro-3-deoxy-6-phospho-D-gluconate = D-glyceraldehyde 3-phosphate + pyruvate</text>
        <dbReference type="Rhea" id="RHEA:17089"/>
        <dbReference type="ChEBI" id="CHEBI:15361"/>
        <dbReference type="ChEBI" id="CHEBI:57569"/>
        <dbReference type="ChEBI" id="CHEBI:59776"/>
        <dbReference type="EC" id="4.1.2.14"/>
    </reaction>
</comment>
<dbReference type="PANTHER" id="PTHR30246:SF1">
    <property type="entry name" value="2-DEHYDRO-3-DEOXY-6-PHOSPHOGALACTONATE ALDOLASE-RELATED"/>
    <property type="match status" value="1"/>
</dbReference>
<evidence type="ECO:0000256" key="4">
    <source>
        <dbReference type="ARBA" id="ARBA00011233"/>
    </source>
</evidence>
<accession>A0ABY5TKP7</accession>
<evidence type="ECO:0000256" key="6">
    <source>
        <dbReference type="ARBA" id="ARBA00023239"/>
    </source>
</evidence>
<organism evidence="9 10">
    <name type="scientific">SAR92 clade bacterium H455</name>
    <dbReference type="NCBI Taxonomy" id="2974818"/>
    <lineage>
        <taxon>Bacteria</taxon>
        <taxon>Pseudomonadati</taxon>
        <taxon>Pseudomonadota</taxon>
        <taxon>Gammaproteobacteria</taxon>
        <taxon>Cellvibrionales</taxon>
        <taxon>Porticoccaceae</taxon>
        <taxon>SAR92 clade</taxon>
    </lineage>
</organism>
<comment type="subunit">
    <text evidence="4">Homotrimer.</text>
</comment>
<evidence type="ECO:0000256" key="5">
    <source>
        <dbReference type="ARBA" id="ARBA00013063"/>
    </source>
</evidence>
<evidence type="ECO:0000256" key="3">
    <source>
        <dbReference type="ARBA" id="ARBA00006906"/>
    </source>
</evidence>
<gene>
    <name evidence="9" type="ORF">NYF23_10480</name>
</gene>
<evidence type="ECO:0000256" key="1">
    <source>
        <dbReference type="ARBA" id="ARBA00000654"/>
    </source>
</evidence>
<evidence type="ECO:0000256" key="2">
    <source>
        <dbReference type="ARBA" id="ARBA00004736"/>
    </source>
</evidence>
<dbReference type="NCBIfam" id="NF004325">
    <property type="entry name" value="PRK05718.1"/>
    <property type="match status" value="1"/>
</dbReference>
<sequence length="205" mass="21658">MRDLLAGNTVIPVIVIDRVEDAVPLAKALIAGGLNVLEVTLRTAAAVEGIRQIIEHVPGAIVGTGTVCSADQVKLSEDLGCQFMVSPGSTDKLLAAAADSSIGLLPGISSASEMMRCMEQGYRDFKFFPAEAAGGSAMIKSLYGPFSEARICPTGGIGLHNVMEYLNLPNVLCVGGSWICPAQLVRDQRWDEIEQLAREASLLGQ</sequence>
<comment type="pathway">
    <text evidence="2">Carbohydrate acid metabolism; 2-dehydro-3-deoxy-D-gluconate degradation; D-glyceraldehyde 3-phosphate and pyruvate from 2-dehydro-3-deoxy-D-gluconate: step 2/2.</text>
</comment>
<dbReference type="InterPro" id="IPR031337">
    <property type="entry name" value="KDPG/KHG_AS_1"/>
</dbReference>
<evidence type="ECO:0000313" key="10">
    <source>
        <dbReference type="Proteomes" id="UP001059934"/>
    </source>
</evidence>
<proteinExistence type="inferred from homology"/>
<dbReference type="PROSITE" id="PS00159">
    <property type="entry name" value="ALDOLASE_KDPG_KHG_1"/>
    <property type="match status" value="1"/>
</dbReference>
<dbReference type="SUPFAM" id="SSF51569">
    <property type="entry name" value="Aldolase"/>
    <property type="match status" value="1"/>
</dbReference>
<dbReference type="InterPro" id="IPR000887">
    <property type="entry name" value="Aldlse_KDPG_KHG"/>
</dbReference>
<name>A0ABY5TKP7_9GAMM</name>
<dbReference type="Gene3D" id="3.20.20.70">
    <property type="entry name" value="Aldolase class I"/>
    <property type="match status" value="1"/>
</dbReference>
<evidence type="ECO:0000313" key="9">
    <source>
        <dbReference type="EMBL" id="UVW34435.1"/>
    </source>
</evidence>
<dbReference type="EMBL" id="CP103416">
    <property type="protein sequence ID" value="UVW34435.1"/>
    <property type="molecule type" value="Genomic_DNA"/>
</dbReference>
<keyword evidence="8" id="KW-0119">Carbohydrate metabolism</keyword>
<dbReference type="PROSITE" id="PS00160">
    <property type="entry name" value="ALDOLASE_KDPG_KHG_2"/>
    <property type="match status" value="1"/>
</dbReference>
<protein>
    <recommendedName>
        <fullName evidence="5">2-dehydro-3-deoxy-phosphogluconate aldolase</fullName>
        <ecNumber evidence="5">4.1.2.14</ecNumber>
    </recommendedName>
</protein>
<comment type="similarity">
    <text evidence="3">Belongs to the KHG/KDPG aldolase family.</text>
</comment>
<dbReference type="PANTHER" id="PTHR30246">
    <property type="entry name" value="2-KETO-3-DEOXY-6-PHOSPHOGLUCONATE ALDOLASE"/>
    <property type="match status" value="1"/>
</dbReference>
<keyword evidence="10" id="KW-1185">Reference proteome</keyword>
<evidence type="ECO:0000256" key="8">
    <source>
        <dbReference type="ARBA" id="ARBA00023277"/>
    </source>
</evidence>
<dbReference type="NCBIfam" id="TIGR01182">
    <property type="entry name" value="eda"/>
    <property type="match status" value="1"/>
</dbReference>
<dbReference type="InterPro" id="IPR031338">
    <property type="entry name" value="KDPG/KHG_AS_2"/>
</dbReference>
<dbReference type="InterPro" id="IPR013785">
    <property type="entry name" value="Aldolase_TIM"/>
</dbReference>
<dbReference type="Pfam" id="PF01081">
    <property type="entry name" value="Aldolase"/>
    <property type="match status" value="1"/>
</dbReference>